<comment type="subcellular location">
    <subcellularLocation>
        <location evidence="1">Nucleus</location>
    </subcellularLocation>
</comment>
<dbReference type="Proteomes" id="UP000087171">
    <property type="component" value="Chromosome Ca7"/>
</dbReference>
<evidence type="ECO:0000313" key="13">
    <source>
        <dbReference type="RefSeq" id="XP_027192553.1"/>
    </source>
</evidence>
<dbReference type="RefSeq" id="XP_012573900.1">
    <property type="nucleotide sequence ID" value="XM_012718446.2"/>
</dbReference>
<dbReference type="RefSeq" id="XP_027192557.1">
    <property type="nucleotide sequence ID" value="XM_027336756.1"/>
</dbReference>
<dbReference type="RefSeq" id="XP_073219556.1">
    <property type="nucleotide sequence ID" value="XM_073363455.1"/>
</dbReference>
<name>A0A1S3EDI7_CICAR</name>
<dbReference type="RefSeq" id="XP_073219543.1">
    <property type="nucleotide sequence ID" value="XM_073363442.1"/>
</dbReference>
<dbReference type="RefSeq" id="XP_073219551.1">
    <property type="nucleotide sequence ID" value="XM_073363450.1"/>
</dbReference>
<evidence type="ECO:0000256" key="5">
    <source>
        <dbReference type="ARBA" id="ARBA00023242"/>
    </source>
</evidence>
<dbReference type="RefSeq" id="XP_027192562.1">
    <property type="nucleotide sequence ID" value="XM_027336761.1"/>
</dbReference>
<evidence type="ECO:0000313" key="15">
    <source>
        <dbReference type="RefSeq" id="XP_027192555.1"/>
    </source>
</evidence>
<dbReference type="InterPro" id="IPR007900">
    <property type="entry name" value="TAF4_C"/>
</dbReference>
<dbReference type="RefSeq" id="XP_027192551.1">
    <property type="nucleotide sequence ID" value="XM_027336750.1"/>
</dbReference>
<evidence type="ECO:0000259" key="7">
    <source>
        <dbReference type="Pfam" id="PF05236"/>
    </source>
</evidence>
<dbReference type="RefSeq" id="XP_027192558.1">
    <property type="nucleotide sequence ID" value="XM_027336757.1"/>
</dbReference>
<dbReference type="RefSeq" id="XP_073219545.1">
    <property type="nucleotide sequence ID" value="XM_073363444.1"/>
</dbReference>
<keyword evidence="3" id="KW-0805">Transcription regulation</keyword>
<dbReference type="GeneID" id="101507015"/>
<dbReference type="RefSeq" id="XP_073219544.1">
    <property type="nucleotide sequence ID" value="XM_073363443.1"/>
</dbReference>
<dbReference type="RefSeq" id="XP_027192561.1">
    <property type="nucleotide sequence ID" value="XM_027336760.1"/>
</dbReference>
<dbReference type="GO" id="GO:0006367">
    <property type="term" value="P:transcription initiation at RNA polymerase II promoter"/>
    <property type="evidence" value="ECO:0007669"/>
    <property type="project" value="TreeGrafter"/>
</dbReference>
<evidence type="ECO:0000313" key="14">
    <source>
        <dbReference type="RefSeq" id="XP_027192554.1"/>
    </source>
</evidence>
<evidence type="ECO:0000313" key="11">
    <source>
        <dbReference type="RefSeq" id="XP_027192551.1"/>
    </source>
</evidence>
<evidence type="ECO:0000313" key="22">
    <source>
        <dbReference type="RefSeq" id="XP_027192562.1"/>
    </source>
</evidence>
<keyword evidence="4" id="KW-0804">Transcription</keyword>
<evidence type="ECO:0000313" key="21">
    <source>
        <dbReference type="RefSeq" id="XP_027192561.1"/>
    </source>
</evidence>
<dbReference type="RefSeq" id="XP_027192552.1">
    <property type="nucleotide sequence ID" value="XM_027336751.1"/>
</dbReference>
<evidence type="ECO:0000256" key="2">
    <source>
        <dbReference type="ARBA" id="ARBA00006178"/>
    </source>
</evidence>
<evidence type="ECO:0000256" key="6">
    <source>
        <dbReference type="SAM" id="MobiDB-lite"/>
    </source>
</evidence>
<keyword evidence="5" id="KW-0539">Nucleus</keyword>
<evidence type="ECO:0000313" key="23">
    <source>
        <dbReference type="RefSeq" id="XP_027192563.1"/>
    </source>
</evidence>
<dbReference type="GO" id="GO:0003677">
    <property type="term" value="F:DNA binding"/>
    <property type="evidence" value="ECO:0007669"/>
    <property type="project" value="TreeGrafter"/>
</dbReference>
<evidence type="ECO:0000313" key="9">
    <source>
        <dbReference type="RefSeq" id="XP_012573891.1"/>
    </source>
</evidence>
<organism evidence="10">
    <name type="scientific">Cicer arietinum</name>
    <name type="common">Chickpea</name>
    <name type="synonym">Garbanzo</name>
    <dbReference type="NCBI Taxonomy" id="3827"/>
    <lineage>
        <taxon>Eukaryota</taxon>
        <taxon>Viridiplantae</taxon>
        <taxon>Streptophyta</taxon>
        <taxon>Embryophyta</taxon>
        <taxon>Tracheophyta</taxon>
        <taxon>Spermatophyta</taxon>
        <taxon>Magnoliopsida</taxon>
        <taxon>eudicotyledons</taxon>
        <taxon>Gunneridae</taxon>
        <taxon>Pentapetalae</taxon>
        <taxon>rosids</taxon>
        <taxon>fabids</taxon>
        <taxon>Fabales</taxon>
        <taxon>Fabaceae</taxon>
        <taxon>Papilionoideae</taxon>
        <taxon>50 kb inversion clade</taxon>
        <taxon>NPAAA clade</taxon>
        <taxon>Hologalegina</taxon>
        <taxon>IRL clade</taxon>
        <taxon>Cicereae</taxon>
        <taxon>Cicer</taxon>
    </lineage>
</organism>
<dbReference type="RefSeq" id="XP_073219548.1">
    <property type="nucleotide sequence ID" value="XM_073363447.1"/>
</dbReference>
<feature type="compositionally biased region" description="Polar residues" evidence="6">
    <location>
        <begin position="134"/>
        <end position="151"/>
    </location>
</feature>
<evidence type="ECO:0000256" key="3">
    <source>
        <dbReference type="ARBA" id="ARBA00023015"/>
    </source>
</evidence>
<dbReference type="RefSeq" id="XP_073219553.1">
    <property type="nucleotide sequence ID" value="XM_073363452.1"/>
</dbReference>
<reference evidence="8" key="1">
    <citation type="journal article" date="2013" name="Nat. Biotechnol.">
        <title>Draft genome sequence of chickpea (Cicer arietinum) provides a resource for trait improvement.</title>
        <authorList>
            <person name="Varshney R.K."/>
            <person name="Song C."/>
            <person name="Saxena R.K."/>
            <person name="Azam S."/>
            <person name="Yu S."/>
            <person name="Sharpe A.G."/>
            <person name="Cannon S."/>
            <person name="Baek J."/>
            <person name="Rosen B.D."/>
            <person name="Tar'an B."/>
            <person name="Millan T."/>
            <person name="Zhang X."/>
            <person name="Ramsay L.D."/>
            <person name="Iwata A."/>
            <person name="Wang Y."/>
            <person name="Nelson W."/>
            <person name="Farmer A.D."/>
            <person name="Gaur P.M."/>
            <person name="Soderlund C."/>
            <person name="Penmetsa R.V."/>
            <person name="Xu C."/>
            <person name="Bharti A.K."/>
            <person name="He W."/>
            <person name="Winter P."/>
            <person name="Zhao S."/>
            <person name="Hane J.K."/>
            <person name="Carrasquilla-Garcia N."/>
            <person name="Condie J.A."/>
            <person name="Upadhyaya H.D."/>
            <person name="Luo M.C."/>
            <person name="Thudi M."/>
            <person name="Gowda C.L."/>
            <person name="Singh N.P."/>
            <person name="Lichtenzveig J."/>
            <person name="Gali K.K."/>
            <person name="Rubio J."/>
            <person name="Nadarajan N."/>
            <person name="Dolezel J."/>
            <person name="Bansal K.C."/>
            <person name="Xu X."/>
            <person name="Edwards D."/>
            <person name="Zhang G."/>
            <person name="Kahl G."/>
            <person name="Gil J."/>
            <person name="Singh K.B."/>
            <person name="Datta S.K."/>
            <person name="Jackson S.A."/>
            <person name="Wang J."/>
            <person name="Cook D.R."/>
        </authorList>
    </citation>
    <scope>NUCLEOTIDE SEQUENCE [LARGE SCALE GENOMIC DNA]</scope>
    <source>
        <strain evidence="8">cv. CDC Frontier</strain>
    </source>
</reference>
<proteinExistence type="inferred from homology"/>
<evidence type="ECO:0000256" key="1">
    <source>
        <dbReference type="ARBA" id="ARBA00004123"/>
    </source>
</evidence>
<feature type="region of interest" description="Disordered" evidence="6">
    <location>
        <begin position="118"/>
        <end position="156"/>
    </location>
</feature>
<evidence type="ECO:0000313" key="16">
    <source>
        <dbReference type="RefSeq" id="XP_027192556.1"/>
    </source>
</evidence>
<dbReference type="RefSeq" id="XP_027192559.1">
    <property type="nucleotide sequence ID" value="XM_027336758.1"/>
</dbReference>
<evidence type="ECO:0000256" key="4">
    <source>
        <dbReference type="ARBA" id="ARBA00023163"/>
    </source>
</evidence>
<feature type="region of interest" description="Disordered" evidence="6">
    <location>
        <begin position="46"/>
        <end position="93"/>
    </location>
</feature>
<dbReference type="OrthoDB" id="1433530at2759"/>
<evidence type="ECO:0000313" key="17">
    <source>
        <dbReference type="RefSeq" id="XP_027192557.1"/>
    </source>
</evidence>
<dbReference type="RefSeq" id="XP_073219552.1">
    <property type="nucleotide sequence ID" value="XM_073363451.1"/>
</dbReference>
<comment type="similarity">
    <text evidence="2">Belongs to the TAF4 family.</text>
</comment>
<dbReference type="RefSeq" id="XP_073219546.1">
    <property type="nucleotide sequence ID" value="XM_073363445.1"/>
</dbReference>
<dbReference type="RefSeq" id="XP_073219555.1">
    <property type="nucleotide sequence ID" value="XM_073363454.1"/>
</dbReference>
<dbReference type="RefSeq" id="XP_027192555.1">
    <property type="nucleotide sequence ID" value="XM_027336754.1"/>
</dbReference>
<gene>
    <name evidence="9 10 11 12 13 14 15 16 17 18 19 20 21 22 23" type="primary">LOC101507015</name>
</gene>
<dbReference type="RefSeq" id="XP_073219560.1">
    <property type="nucleotide sequence ID" value="XM_073363459.1"/>
</dbReference>
<evidence type="ECO:0000313" key="19">
    <source>
        <dbReference type="RefSeq" id="XP_027192559.1"/>
    </source>
</evidence>
<dbReference type="RefSeq" id="XP_012573891.1">
    <property type="nucleotide sequence ID" value="XM_012718437.2"/>
</dbReference>
<evidence type="ECO:0000313" key="12">
    <source>
        <dbReference type="RefSeq" id="XP_027192552.1"/>
    </source>
</evidence>
<protein>
    <submittedName>
        <fullName evidence="9 10">Transcription initiation factor TFIID subunit 4b-like isoform X1</fullName>
    </submittedName>
</protein>
<evidence type="ECO:0000313" key="18">
    <source>
        <dbReference type="RefSeq" id="XP_027192558.1"/>
    </source>
</evidence>
<dbReference type="RefSeq" id="XP_073219557.1">
    <property type="nucleotide sequence ID" value="XM_073363456.1"/>
</dbReference>
<dbReference type="RefSeq" id="XP_073219547.1">
    <property type="nucleotide sequence ID" value="XM_073363446.1"/>
</dbReference>
<dbReference type="RefSeq" id="XP_027192560.1">
    <property type="nucleotide sequence ID" value="XM_027336759.1"/>
</dbReference>
<dbReference type="RefSeq" id="XP_027192554.1">
    <property type="nucleotide sequence ID" value="XM_027336753.1"/>
</dbReference>
<reference evidence="9 10" key="2">
    <citation type="submission" date="2023-09" db="UniProtKB">
        <authorList>
            <consortium name="RefSeq"/>
        </authorList>
    </citation>
    <scope>IDENTIFICATION</scope>
    <source>
        <tissue evidence="9 10">Etiolated seedlings</tissue>
    </source>
</reference>
<dbReference type="RefSeq" id="XP_073219554.1">
    <property type="nucleotide sequence ID" value="XM_073363453.1"/>
</dbReference>
<evidence type="ECO:0000313" key="10">
    <source>
        <dbReference type="RefSeq" id="XP_012573900.1"/>
    </source>
</evidence>
<dbReference type="STRING" id="3827.A0A1S3EDI7"/>
<dbReference type="RefSeq" id="XP_073219559.1">
    <property type="nucleotide sequence ID" value="XM_073363458.1"/>
</dbReference>
<dbReference type="PANTHER" id="PTHR15138">
    <property type="entry name" value="TRANSCRIPTION INITIATION FACTOR TFIID SUBUNIT 4"/>
    <property type="match status" value="1"/>
</dbReference>
<dbReference type="PANTHER" id="PTHR15138:SF14">
    <property type="entry name" value="TRANSCRIPTION INITIATION FACTOR TFIID SUBUNIT 4"/>
    <property type="match status" value="1"/>
</dbReference>
<dbReference type="RefSeq" id="XP_073219549.1">
    <property type="nucleotide sequence ID" value="XM_073363448.1"/>
</dbReference>
<dbReference type="InterPro" id="IPR045144">
    <property type="entry name" value="TAF4"/>
</dbReference>
<dbReference type="Pfam" id="PF05236">
    <property type="entry name" value="TAF4"/>
    <property type="match status" value="1"/>
</dbReference>
<dbReference type="GO" id="GO:0016251">
    <property type="term" value="F:RNA polymerase II general transcription initiation factor activity"/>
    <property type="evidence" value="ECO:0007669"/>
    <property type="project" value="TreeGrafter"/>
</dbReference>
<dbReference type="RefSeq" id="XP_073219550.1">
    <property type="nucleotide sequence ID" value="XM_073363449.1"/>
</dbReference>
<evidence type="ECO:0000313" key="8">
    <source>
        <dbReference type="Proteomes" id="UP000087171"/>
    </source>
</evidence>
<evidence type="ECO:0000313" key="20">
    <source>
        <dbReference type="RefSeq" id="XP_027192560.1"/>
    </source>
</evidence>
<keyword evidence="8" id="KW-1185">Reference proteome</keyword>
<dbReference type="RefSeq" id="XP_027192563.1">
    <property type="nucleotide sequence ID" value="XM_027336762.1"/>
</dbReference>
<dbReference type="KEGG" id="cam:101507015"/>
<sequence length="229" mass="25657">MNFIVHIHFYFVIRMLKQRVDIEKTRHRTAVTSDVRHQIMEMNRKAREEWEKKQAEAEKLRKPKDVDGSSGVDGDKEKDEGRNKATKVNKEVDAKMRTNVAARASVGGPDMLSKLQLMAKQARQKREGGMDAASDSQPTKDVSRKSPSPGRSTKEKMSNFSWEFGCVSSWLFHIISAAARKFGKNHSLGSQTCVARSISVKGDSFTSACKPIVSWQRECLSEGALVLGL</sequence>
<dbReference type="GO" id="GO:0005669">
    <property type="term" value="C:transcription factor TFIID complex"/>
    <property type="evidence" value="ECO:0007669"/>
    <property type="project" value="InterPro"/>
</dbReference>
<feature type="domain" description="Transcription initiation factor TFIID component TAF4 C-terminal" evidence="7">
    <location>
        <begin position="12"/>
        <end position="201"/>
    </location>
</feature>
<dbReference type="AlphaFoldDB" id="A0A1S3EDI7"/>
<dbReference type="RefSeq" id="XP_027192553.1">
    <property type="nucleotide sequence ID" value="XM_027336752.1"/>
</dbReference>
<dbReference type="RefSeq" id="XP_027192556.1">
    <property type="nucleotide sequence ID" value="XM_027336755.1"/>
</dbReference>
<dbReference type="eggNOG" id="KOG2341">
    <property type="taxonomic scope" value="Eukaryota"/>
</dbReference>
<accession>A0A1S3EDI7</accession>
<dbReference type="RefSeq" id="XP_073219558.1">
    <property type="nucleotide sequence ID" value="XM_073363457.1"/>
</dbReference>